<dbReference type="AlphaFoldDB" id="A0A7W7LIN5"/>
<name>A0A7W7LIN5_STRNE</name>
<reference evidence="1 2" key="1">
    <citation type="submission" date="2020-08" db="EMBL/GenBank/DDBJ databases">
        <title>Genomic Encyclopedia of Type Strains, Phase III (KMG-III): the genomes of soil and plant-associated and newly described type strains.</title>
        <authorList>
            <person name="Whitman W."/>
        </authorList>
    </citation>
    <scope>NUCLEOTIDE SEQUENCE [LARGE SCALE GENOMIC DNA]</scope>
    <source>
        <strain evidence="1 2">CECT 3265</strain>
    </source>
</reference>
<gene>
    <name evidence="1" type="ORF">FHS38_006498</name>
</gene>
<sequence>MEDISGRSFMNREELITALTRRGREHKAA</sequence>
<proteinExistence type="predicted"/>
<evidence type="ECO:0000313" key="2">
    <source>
        <dbReference type="Proteomes" id="UP000556436"/>
    </source>
</evidence>
<keyword evidence="2" id="KW-1185">Reference proteome</keyword>
<evidence type="ECO:0000313" key="1">
    <source>
        <dbReference type="EMBL" id="MBB4890413.1"/>
    </source>
</evidence>
<comment type="caution">
    <text evidence="1">The sequence shown here is derived from an EMBL/GenBank/DDBJ whole genome shotgun (WGS) entry which is preliminary data.</text>
</comment>
<dbReference type="EMBL" id="JACHJG010000019">
    <property type="protein sequence ID" value="MBB4890413.1"/>
    <property type="molecule type" value="Genomic_DNA"/>
</dbReference>
<accession>A0A7W7LIN5</accession>
<protein>
    <submittedName>
        <fullName evidence="1">Uncharacterized protein</fullName>
    </submittedName>
</protein>
<dbReference type="Proteomes" id="UP000556436">
    <property type="component" value="Unassembled WGS sequence"/>
</dbReference>
<organism evidence="1 2">
    <name type="scientific">Streptomyces netropsis</name>
    <name type="common">Streptoverticillium netropsis</name>
    <dbReference type="NCBI Taxonomy" id="55404"/>
    <lineage>
        <taxon>Bacteria</taxon>
        <taxon>Bacillati</taxon>
        <taxon>Actinomycetota</taxon>
        <taxon>Actinomycetes</taxon>
        <taxon>Kitasatosporales</taxon>
        <taxon>Streptomycetaceae</taxon>
        <taxon>Streptomyces</taxon>
    </lineage>
</organism>